<evidence type="ECO:0000313" key="2">
    <source>
        <dbReference type="Proteomes" id="UP000549009"/>
    </source>
</evidence>
<protein>
    <submittedName>
        <fullName evidence="1">Uncharacterized protein</fullName>
    </submittedName>
</protein>
<gene>
    <name evidence="1" type="ORF">FHS40_000626</name>
</gene>
<proteinExistence type="predicted"/>
<accession>A0A7W8AQL9</accession>
<sequence length="31" mass="3239">MPSSQPLVSREHIDLCRVCSAVCPGVGALRG</sequence>
<comment type="caution">
    <text evidence="1">The sequence shown here is derived from an EMBL/GenBank/DDBJ whole genome shotgun (WGS) entry which is preliminary data.</text>
</comment>
<name>A0A7W8AQL9_STRST</name>
<evidence type="ECO:0000313" key="1">
    <source>
        <dbReference type="EMBL" id="MBB5101573.1"/>
    </source>
</evidence>
<dbReference type="AlphaFoldDB" id="A0A7W8AQL9"/>
<dbReference type="EMBL" id="JACHJD010000001">
    <property type="protein sequence ID" value="MBB5101573.1"/>
    <property type="molecule type" value="Genomic_DNA"/>
</dbReference>
<reference evidence="1 2" key="1">
    <citation type="submission" date="2020-08" db="EMBL/GenBank/DDBJ databases">
        <title>Genomic Encyclopedia of Type Strains, Phase III (KMG-III): the genomes of soil and plant-associated and newly described type strains.</title>
        <authorList>
            <person name="Whitman W."/>
        </authorList>
    </citation>
    <scope>NUCLEOTIDE SEQUENCE [LARGE SCALE GENOMIC DNA]</scope>
    <source>
        <strain evidence="1 2">CECT 3146</strain>
    </source>
</reference>
<keyword evidence="2" id="KW-1185">Reference proteome</keyword>
<organism evidence="1 2">
    <name type="scientific">Streptomyces spectabilis</name>
    <dbReference type="NCBI Taxonomy" id="68270"/>
    <lineage>
        <taxon>Bacteria</taxon>
        <taxon>Bacillati</taxon>
        <taxon>Actinomycetota</taxon>
        <taxon>Actinomycetes</taxon>
        <taxon>Kitasatosporales</taxon>
        <taxon>Streptomycetaceae</taxon>
        <taxon>Streptomyces</taxon>
    </lineage>
</organism>
<dbReference type="Proteomes" id="UP000549009">
    <property type="component" value="Unassembled WGS sequence"/>
</dbReference>